<protein>
    <recommendedName>
        <fullName evidence="1">Tn3 transposase DDE domain-containing protein</fullName>
    </recommendedName>
</protein>
<feature type="domain" description="Tn3 transposase DDE" evidence="1">
    <location>
        <begin position="5"/>
        <end position="77"/>
    </location>
</feature>
<sequence>MPFSVSVETVTAALDCISNAIATLPIFPHYSFDLDVLYGAVDGQKFGVEHPTVKARYSRKYFGRGKGVVAYTLLCNITQRFYLDC</sequence>
<evidence type="ECO:0000313" key="2">
    <source>
        <dbReference type="EMBL" id="ERT13264.1"/>
    </source>
</evidence>
<comment type="caution">
    <text evidence="2">The sequence shown here is derived from an EMBL/GenBank/DDBJ whole genome shotgun (WGS) entry which is preliminary data.</text>
</comment>
<dbReference type="Proteomes" id="UP000017133">
    <property type="component" value="Unassembled WGS sequence"/>
</dbReference>
<dbReference type="GO" id="GO:0004803">
    <property type="term" value="F:transposase activity"/>
    <property type="evidence" value="ECO:0007669"/>
    <property type="project" value="InterPro"/>
</dbReference>
<gene>
    <name evidence="2" type="ORF">O185_09520</name>
</gene>
<organism evidence="2 3">
    <name type="scientific">Photorhabdus temperata J3</name>
    <dbReference type="NCBI Taxonomy" id="1389415"/>
    <lineage>
        <taxon>Bacteria</taxon>
        <taxon>Pseudomonadati</taxon>
        <taxon>Pseudomonadota</taxon>
        <taxon>Gammaproteobacteria</taxon>
        <taxon>Enterobacterales</taxon>
        <taxon>Morganellaceae</taxon>
        <taxon>Photorhabdus</taxon>
    </lineage>
</organism>
<reference evidence="2 3" key="1">
    <citation type="submission" date="2013-10" db="EMBL/GenBank/DDBJ databases">
        <title>Whole Genome Shotgun Sequence of Photorhabdus temperata J3.</title>
        <authorList>
            <person name="Park G.-S."/>
            <person name="Hong S.-J."/>
            <person name="Shin J.-H."/>
        </authorList>
    </citation>
    <scope>NUCLEOTIDE SEQUENCE [LARGE SCALE GENOMIC DNA]</scope>
    <source>
        <strain evidence="2 3">J3</strain>
    </source>
</reference>
<name>U7QYW2_PHOTE</name>
<proteinExistence type="predicted"/>
<keyword evidence="3" id="KW-1185">Reference proteome</keyword>
<accession>U7QYW2</accession>
<dbReference type="Pfam" id="PF01526">
    <property type="entry name" value="DDE_Tnp_Tn3"/>
    <property type="match status" value="1"/>
</dbReference>
<dbReference type="AlphaFoldDB" id="U7QYW2"/>
<dbReference type="EMBL" id="AXDT01000082">
    <property type="protein sequence ID" value="ERT13264.1"/>
    <property type="molecule type" value="Genomic_DNA"/>
</dbReference>
<dbReference type="GO" id="GO:0006313">
    <property type="term" value="P:DNA transposition"/>
    <property type="evidence" value="ECO:0007669"/>
    <property type="project" value="InterPro"/>
</dbReference>
<evidence type="ECO:0000259" key="1">
    <source>
        <dbReference type="Pfam" id="PF01526"/>
    </source>
</evidence>
<dbReference type="InterPro" id="IPR002513">
    <property type="entry name" value="Tn3_Tnp_DDE_dom"/>
</dbReference>
<evidence type="ECO:0000313" key="3">
    <source>
        <dbReference type="Proteomes" id="UP000017133"/>
    </source>
</evidence>